<dbReference type="PROSITE" id="PS51194">
    <property type="entry name" value="HELICASE_CTER"/>
    <property type="match status" value="1"/>
</dbReference>
<sequence length="464" mass="53774">MRFKEKFGSHISYGRDKGATKENKRLSSSAAKELRDRVQPYFLRRTKSEVVGAKISNKHEIVVWLRLTNIQQHLYKEFLSTVNYKTWDYGEPFAALKIMRKICDHPLLLRKRDLSKGIYRKLLHIEEANLVDKLELRMKDVRNTYNFKVEHEISCKLSFIMSLLGNLIPQGHHVLIFSGSLKMLDLIQESLLSKGYKFSRIDGTTKAEDRTKIVDDFQQHAVAPIFLLSSKVGGLGLTLTRADRVIVTDPDWNPSTDDQIVDRACRVGQAKEVVAYRLITCGTLEDKAYRKQVFKDGLCKTGTEHKEKARHFSWNDHRYPFTPPKKGFDVSVTQQQLEKKYDWEETMDESFKEHIDFLRSLGIAGVTHHNELLSIEASDDEDDPENYEATRTESALYSKRAKLRSKSSSPNSLGQLSEPFARKANRDMMDTWSRKLECNDVRFAQESNEWKHKHQRQKTTVQAK</sequence>
<protein>
    <recommendedName>
        <fullName evidence="3">Helicase C-terminal domain-containing protein</fullName>
    </recommendedName>
</protein>
<dbReference type="Pfam" id="PF00271">
    <property type="entry name" value="Helicase_C"/>
    <property type="match status" value="1"/>
</dbReference>
<evidence type="ECO:0000313" key="5">
    <source>
        <dbReference type="Proteomes" id="UP001293593"/>
    </source>
</evidence>
<dbReference type="PANTHER" id="PTHR45629:SF7">
    <property type="entry name" value="DNA EXCISION REPAIR PROTEIN ERCC-6-RELATED"/>
    <property type="match status" value="1"/>
</dbReference>
<dbReference type="InterPro" id="IPR049730">
    <property type="entry name" value="SNF2/RAD54-like_C"/>
</dbReference>
<organism evidence="4 5">
    <name type="scientific">Acacia crassicarpa</name>
    <name type="common">northern wattle</name>
    <dbReference type="NCBI Taxonomy" id="499986"/>
    <lineage>
        <taxon>Eukaryota</taxon>
        <taxon>Viridiplantae</taxon>
        <taxon>Streptophyta</taxon>
        <taxon>Embryophyta</taxon>
        <taxon>Tracheophyta</taxon>
        <taxon>Spermatophyta</taxon>
        <taxon>Magnoliopsida</taxon>
        <taxon>eudicotyledons</taxon>
        <taxon>Gunneridae</taxon>
        <taxon>Pentapetalae</taxon>
        <taxon>rosids</taxon>
        <taxon>fabids</taxon>
        <taxon>Fabales</taxon>
        <taxon>Fabaceae</taxon>
        <taxon>Caesalpinioideae</taxon>
        <taxon>mimosoid clade</taxon>
        <taxon>Acacieae</taxon>
        <taxon>Acacia</taxon>
    </lineage>
</organism>
<dbReference type="PANTHER" id="PTHR45629">
    <property type="entry name" value="SNF2/RAD54 FAMILY MEMBER"/>
    <property type="match status" value="1"/>
</dbReference>
<dbReference type="InterPro" id="IPR027417">
    <property type="entry name" value="P-loop_NTPase"/>
</dbReference>
<accession>A0AAE1K5P7</accession>
<dbReference type="GO" id="GO:0016787">
    <property type="term" value="F:hydrolase activity"/>
    <property type="evidence" value="ECO:0007669"/>
    <property type="project" value="UniProtKB-KW"/>
</dbReference>
<evidence type="ECO:0000259" key="3">
    <source>
        <dbReference type="PROSITE" id="PS51194"/>
    </source>
</evidence>
<evidence type="ECO:0000256" key="1">
    <source>
        <dbReference type="ARBA" id="ARBA00022801"/>
    </source>
</evidence>
<dbReference type="Proteomes" id="UP001293593">
    <property type="component" value="Unassembled WGS sequence"/>
</dbReference>
<dbReference type="SUPFAM" id="SSF52540">
    <property type="entry name" value="P-loop containing nucleoside triphosphate hydrolases"/>
    <property type="match status" value="1"/>
</dbReference>
<dbReference type="AlphaFoldDB" id="A0AAE1K5P7"/>
<dbReference type="InterPro" id="IPR000330">
    <property type="entry name" value="SNF2_N"/>
</dbReference>
<dbReference type="CDD" id="cd18793">
    <property type="entry name" value="SF2_C_SNF"/>
    <property type="match status" value="1"/>
</dbReference>
<dbReference type="GO" id="GO:0005524">
    <property type="term" value="F:ATP binding"/>
    <property type="evidence" value="ECO:0007669"/>
    <property type="project" value="InterPro"/>
</dbReference>
<evidence type="ECO:0000256" key="2">
    <source>
        <dbReference type="SAM" id="MobiDB-lite"/>
    </source>
</evidence>
<comment type="caution">
    <text evidence="4">The sequence shown here is derived from an EMBL/GenBank/DDBJ whole genome shotgun (WGS) entry which is preliminary data.</text>
</comment>
<keyword evidence="5" id="KW-1185">Reference proteome</keyword>
<feature type="region of interest" description="Disordered" evidence="2">
    <location>
        <begin position="445"/>
        <end position="464"/>
    </location>
</feature>
<dbReference type="InterPro" id="IPR001650">
    <property type="entry name" value="Helicase_C-like"/>
</dbReference>
<dbReference type="SMART" id="SM00490">
    <property type="entry name" value="HELICc"/>
    <property type="match status" value="1"/>
</dbReference>
<evidence type="ECO:0000313" key="4">
    <source>
        <dbReference type="EMBL" id="KAK4264710.1"/>
    </source>
</evidence>
<keyword evidence="1" id="KW-0378">Hydrolase</keyword>
<gene>
    <name evidence="4" type="ORF">QN277_025848</name>
</gene>
<dbReference type="EMBL" id="JAWXYG010000008">
    <property type="protein sequence ID" value="KAK4264710.1"/>
    <property type="molecule type" value="Genomic_DNA"/>
</dbReference>
<name>A0AAE1K5P7_9FABA</name>
<feature type="region of interest" description="Disordered" evidence="2">
    <location>
        <begin position="398"/>
        <end position="422"/>
    </location>
</feature>
<dbReference type="InterPro" id="IPR050496">
    <property type="entry name" value="SNF2_RAD54_helicase_repair"/>
</dbReference>
<reference evidence="4" key="1">
    <citation type="submission" date="2023-10" db="EMBL/GenBank/DDBJ databases">
        <title>Chromosome-level genome of the transformable northern wattle, Acacia crassicarpa.</title>
        <authorList>
            <person name="Massaro I."/>
            <person name="Sinha N.R."/>
            <person name="Poethig S."/>
            <person name="Leichty A.R."/>
        </authorList>
    </citation>
    <scope>NUCLEOTIDE SEQUENCE</scope>
    <source>
        <strain evidence="4">Acra3RX</strain>
        <tissue evidence="4">Leaf</tissue>
    </source>
</reference>
<proteinExistence type="predicted"/>
<dbReference type="Pfam" id="PF00176">
    <property type="entry name" value="SNF2-rel_dom"/>
    <property type="match status" value="1"/>
</dbReference>
<dbReference type="Gene3D" id="3.40.50.300">
    <property type="entry name" value="P-loop containing nucleotide triphosphate hydrolases"/>
    <property type="match status" value="1"/>
</dbReference>
<dbReference type="GO" id="GO:0015616">
    <property type="term" value="F:DNA translocase activity"/>
    <property type="evidence" value="ECO:0007669"/>
    <property type="project" value="TreeGrafter"/>
</dbReference>
<feature type="domain" description="Helicase C-terminal" evidence="3">
    <location>
        <begin position="159"/>
        <end position="313"/>
    </location>
</feature>